<protein>
    <submittedName>
        <fullName evidence="1">Uncharacterized protein</fullName>
    </submittedName>
</protein>
<keyword evidence="2" id="KW-1185">Reference proteome</keyword>
<evidence type="ECO:0000313" key="1">
    <source>
        <dbReference type="EMBL" id="GAU51558.1"/>
    </source>
</evidence>
<reference evidence="2" key="1">
    <citation type="journal article" date="2017" name="Front. Plant Sci.">
        <title>Climate Clever Clovers: New Paradigm to Reduce the Environmental Footprint of Ruminants by Breeding Low Methanogenic Forages Utilizing Haplotype Variation.</title>
        <authorList>
            <person name="Kaur P."/>
            <person name="Appels R."/>
            <person name="Bayer P.E."/>
            <person name="Keeble-Gagnere G."/>
            <person name="Wang J."/>
            <person name="Hirakawa H."/>
            <person name="Shirasawa K."/>
            <person name="Vercoe P."/>
            <person name="Stefanova K."/>
            <person name="Durmic Z."/>
            <person name="Nichols P."/>
            <person name="Revell C."/>
            <person name="Isobe S.N."/>
            <person name="Edwards D."/>
            <person name="Erskine W."/>
        </authorList>
    </citation>
    <scope>NUCLEOTIDE SEQUENCE [LARGE SCALE GENOMIC DNA]</scope>
    <source>
        <strain evidence="2">cv. Daliak</strain>
    </source>
</reference>
<accession>A0A2Z6P560</accession>
<organism evidence="1 2">
    <name type="scientific">Trifolium subterraneum</name>
    <name type="common">Subterranean clover</name>
    <dbReference type="NCBI Taxonomy" id="3900"/>
    <lineage>
        <taxon>Eukaryota</taxon>
        <taxon>Viridiplantae</taxon>
        <taxon>Streptophyta</taxon>
        <taxon>Embryophyta</taxon>
        <taxon>Tracheophyta</taxon>
        <taxon>Spermatophyta</taxon>
        <taxon>Magnoliopsida</taxon>
        <taxon>eudicotyledons</taxon>
        <taxon>Gunneridae</taxon>
        <taxon>Pentapetalae</taxon>
        <taxon>rosids</taxon>
        <taxon>fabids</taxon>
        <taxon>Fabales</taxon>
        <taxon>Fabaceae</taxon>
        <taxon>Papilionoideae</taxon>
        <taxon>50 kb inversion clade</taxon>
        <taxon>NPAAA clade</taxon>
        <taxon>Hologalegina</taxon>
        <taxon>IRL clade</taxon>
        <taxon>Trifolieae</taxon>
        <taxon>Trifolium</taxon>
    </lineage>
</organism>
<sequence length="73" mass="8557">MKNEDILQYCICSKEPSFRFDGRIQVALSFSKYNLEEQFKYLTYTFIVEAQGKKSRKGNGFNLELGDLDTMEE</sequence>
<evidence type="ECO:0000313" key="2">
    <source>
        <dbReference type="Proteomes" id="UP000242715"/>
    </source>
</evidence>
<gene>
    <name evidence="1" type="ORF">TSUD_28580</name>
</gene>
<name>A0A2Z6P560_TRISU</name>
<dbReference type="Proteomes" id="UP000242715">
    <property type="component" value="Unassembled WGS sequence"/>
</dbReference>
<proteinExistence type="predicted"/>
<dbReference type="AlphaFoldDB" id="A0A2Z6P560"/>
<dbReference type="EMBL" id="DF975236">
    <property type="protein sequence ID" value="GAU51558.1"/>
    <property type="molecule type" value="Genomic_DNA"/>
</dbReference>